<organism evidence="1 2">
    <name type="scientific">Fusarium venenatum</name>
    <dbReference type="NCBI Taxonomy" id="56646"/>
    <lineage>
        <taxon>Eukaryota</taxon>
        <taxon>Fungi</taxon>
        <taxon>Dikarya</taxon>
        <taxon>Ascomycota</taxon>
        <taxon>Pezizomycotina</taxon>
        <taxon>Sordariomycetes</taxon>
        <taxon>Hypocreomycetidae</taxon>
        <taxon>Hypocreales</taxon>
        <taxon>Nectriaceae</taxon>
        <taxon>Fusarium</taxon>
    </lineage>
</organism>
<protein>
    <submittedName>
        <fullName evidence="1">Uncharacterized protein</fullName>
    </submittedName>
</protein>
<dbReference type="Proteomes" id="UP000245910">
    <property type="component" value="Chromosome II"/>
</dbReference>
<accession>A0A2L2SYT1</accession>
<evidence type="ECO:0000313" key="1">
    <source>
        <dbReference type="EMBL" id="CEI63222.1"/>
    </source>
</evidence>
<dbReference type="AlphaFoldDB" id="A0A2L2SYT1"/>
<evidence type="ECO:0000313" key="2">
    <source>
        <dbReference type="Proteomes" id="UP000245910"/>
    </source>
</evidence>
<sequence length="270" mass="31915">MKELRSIVGSLFIQDRKAVKRKTGDECWETHLRISRLNHDVWIQWEKTVSKQKSRLQQRINSNRETFLHLFSTSRVGLTCLEDKAKGQFRSVEDGFRDQPILLGSDRSKVGCTRGRKSCPVNPGLPNDDEQIRHDRSKEWEKMEPKEYKVMVLDIKHREVNRPIYEFDVLGFERLIELHERKLKFRTDFRPRSRYIWWTFLNAIFRTAWNKTNDRNIQHEEAQKSACYWGKSFVEEIGHDVESILTIGTETEEQGEICAEGKRAAERGGF</sequence>
<reference evidence="2" key="1">
    <citation type="submission" date="2014-10" db="EMBL/GenBank/DDBJ databases">
        <authorList>
            <person name="King R."/>
        </authorList>
    </citation>
    <scope>NUCLEOTIDE SEQUENCE [LARGE SCALE GENOMIC DNA]</scope>
    <source>
        <strain evidence="2">A3/5</strain>
    </source>
</reference>
<name>A0A2L2SYT1_9HYPO</name>
<dbReference type="EMBL" id="LN649230">
    <property type="protein sequence ID" value="CEI63222.1"/>
    <property type="molecule type" value="Genomic_DNA"/>
</dbReference>
<proteinExistence type="predicted"/>
<dbReference type="STRING" id="56646.A0A2L2SYT1"/>
<keyword evidence="2" id="KW-1185">Reference proteome</keyword>